<protein>
    <submittedName>
        <fullName evidence="2">Putative ovule protein</fullName>
    </submittedName>
</protein>
<reference evidence="2" key="1">
    <citation type="submission" date="2015-12" db="EMBL/GenBank/DDBJ databases">
        <title>Gene expression during late stages of embryo sac development: a critical building block for successful pollen-pistil interactions.</title>
        <authorList>
            <person name="Liu Y."/>
            <person name="Joly V."/>
            <person name="Sabar M."/>
            <person name="Matton D.P."/>
        </authorList>
    </citation>
    <scope>NUCLEOTIDE SEQUENCE</scope>
</reference>
<dbReference type="EMBL" id="GEDG01026116">
    <property type="protein sequence ID" value="JAP14763.1"/>
    <property type="molecule type" value="Transcribed_RNA"/>
</dbReference>
<sequence>MLIISGSLCIVVDGHSRFMFAFYCMSSYEASKCLIKVVSKADIYQIVIHSCRFLIWVLFVFHFMSSYAAGKYMLMFG</sequence>
<organism evidence="2">
    <name type="scientific">Solanum chacoense</name>
    <name type="common">Chaco potato</name>
    <dbReference type="NCBI Taxonomy" id="4108"/>
    <lineage>
        <taxon>Eukaryota</taxon>
        <taxon>Viridiplantae</taxon>
        <taxon>Streptophyta</taxon>
        <taxon>Embryophyta</taxon>
        <taxon>Tracheophyta</taxon>
        <taxon>Spermatophyta</taxon>
        <taxon>Magnoliopsida</taxon>
        <taxon>eudicotyledons</taxon>
        <taxon>Gunneridae</taxon>
        <taxon>Pentapetalae</taxon>
        <taxon>asterids</taxon>
        <taxon>lamiids</taxon>
        <taxon>Solanales</taxon>
        <taxon>Solanaceae</taxon>
        <taxon>Solanoideae</taxon>
        <taxon>Solaneae</taxon>
        <taxon>Solanum</taxon>
    </lineage>
</organism>
<name>A0A0V0H5J1_SOLCH</name>
<evidence type="ECO:0000256" key="1">
    <source>
        <dbReference type="SAM" id="Phobius"/>
    </source>
</evidence>
<feature type="transmembrane region" description="Helical" evidence="1">
    <location>
        <begin position="53"/>
        <end position="74"/>
    </location>
</feature>
<dbReference type="AlphaFoldDB" id="A0A0V0H5J1"/>
<evidence type="ECO:0000313" key="2">
    <source>
        <dbReference type="EMBL" id="JAP14763.1"/>
    </source>
</evidence>
<keyword evidence="1" id="KW-0472">Membrane</keyword>
<proteinExistence type="predicted"/>
<keyword evidence="1" id="KW-1133">Transmembrane helix</keyword>
<keyword evidence="1" id="KW-0812">Transmembrane</keyword>
<accession>A0A0V0H5J1</accession>